<name>A0A024GRP0_9STRA</name>
<dbReference type="EMBL" id="CAIX01000294">
    <property type="protein sequence ID" value="CCI49391.1"/>
    <property type="molecule type" value="Genomic_DNA"/>
</dbReference>
<feature type="compositionally biased region" description="Acidic residues" evidence="1">
    <location>
        <begin position="228"/>
        <end position="244"/>
    </location>
</feature>
<accession>A0A024GRP0</accession>
<evidence type="ECO:0000256" key="1">
    <source>
        <dbReference type="SAM" id="MobiDB-lite"/>
    </source>
</evidence>
<keyword evidence="3" id="KW-1185">Reference proteome</keyword>
<gene>
    <name evidence="2" type="ORF">BN9_107050</name>
</gene>
<evidence type="ECO:0000313" key="3">
    <source>
        <dbReference type="Proteomes" id="UP000053237"/>
    </source>
</evidence>
<organism evidence="2 3">
    <name type="scientific">Albugo candida</name>
    <dbReference type="NCBI Taxonomy" id="65357"/>
    <lineage>
        <taxon>Eukaryota</taxon>
        <taxon>Sar</taxon>
        <taxon>Stramenopiles</taxon>
        <taxon>Oomycota</taxon>
        <taxon>Peronosporomycetes</taxon>
        <taxon>Albuginales</taxon>
        <taxon>Albuginaceae</taxon>
        <taxon>Albugo</taxon>
    </lineage>
</organism>
<protein>
    <submittedName>
        <fullName evidence="2">Uncharacterized protein</fullName>
    </submittedName>
</protein>
<evidence type="ECO:0000313" key="2">
    <source>
        <dbReference type="EMBL" id="CCI49391.1"/>
    </source>
</evidence>
<comment type="caution">
    <text evidence="2">The sequence shown here is derived from an EMBL/GenBank/DDBJ whole genome shotgun (WGS) entry which is preliminary data.</text>
</comment>
<dbReference type="AlphaFoldDB" id="A0A024GRP0"/>
<proteinExistence type="predicted"/>
<dbReference type="InParanoid" id="A0A024GRP0"/>
<reference evidence="2 3" key="1">
    <citation type="submission" date="2012-05" db="EMBL/GenBank/DDBJ databases">
        <title>Recombination and specialization in a pathogen metapopulation.</title>
        <authorList>
            <person name="Gardiner A."/>
            <person name="Kemen E."/>
            <person name="Schultz-Larsen T."/>
            <person name="MacLean D."/>
            <person name="Van Oosterhout C."/>
            <person name="Jones J.D.G."/>
        </authorList>
    </citation>
    <scope>NUCLEOTIDE SEQUENCE [LARGE SCALE GENOMIC DNA]</scope>
    <source>
        <strain evidence="2 3">Ac Nc2</strain>
    </source>
</reference>
<dbReference type="Proteomes" id="UP000053237">
    <property type="component" value="Unassembled WGS sequence"/>
</dbReference>
<feature type="region of interest" description="Disordered" evidence="1">
    <location>
        <begin position="146"/>
        <end position="170"/>
    </location>
</feature>
<sequence>MLTTDSISHCDPKRRFDALNNATEELKKQYDGLCDVYAQESLLQTLMIEKLAAIRVRRMELYRTSRSTDAKNSYITENAPRYHRMYPKMSVSAVKTRLENEWKELPTIKQEEWACRVNDTVEKKKEMDGIEQGSARTLTASATIKRKRDKVLGNNEVKKGSKKSKMSDTMISNDAIYQSMGVSRSVEARPEACISSHTTQTIAQENEENVASHPQDGETSGSFQEIEAAVEDKDDDDDDLDDDSLSSGGGSASDDDSDDPMAQLPIGAFG</sequence>
<feature type="region of interest" description="Disordered" evidence="1">
    <location>
        <begin position="203"/>
        <end position="270"/>
    </location>
</feature>